<evidence type="ECO:0000313" key="1">
    <source>
        <dbReference type="EMBL" id="PLX19673.1"/>
    </source>
</evidence>
<evidence type="ECO:0008006" key="3">
    <source>
        <dbReference type="Google" id="ProtNLM"/>
    </source>
</evidence>
<name>A0A2N5ZM39_MUIH1</name>
<accession>A0A2N5ZM39</accession>
<dbReference type="AlphaFoldDB" id="A0A2N5ZM39"/>
<protein>
    <recommendedName>
        <fullName evidence="3">IrrE N-terminal-like domain-containing protein</fullName>
    </recommendedName>
</protein>
<comment type="caution">
    <text evidence="1">The sequence shown here is derived from an EMBL/GenBank/DDBJ whole genome shotgun (WGS) entry which is preliminary data.</text>
</comment>
<reference evidence="1 2" key="1">
    <citation type="submission" date="2017-11" db="EMBL/GenBank/DDBJ databases">
        <title>Genome-resolved metagenomics identifies genetic mobility, metabolic interactions, and unexpected diversity in perchlorate-reducing communities.</title>
        <authorList>
            <person name="Barnum T.P."/>
            <person name="Figueroa I.A."/>
            <person name="Carlstrom C.I."/>
            <person name="Lucas L.N."/>
            <person name="Engelbrektson A.L."/>
            <person name="Coates J.D."/>
        </authorList>
    </citation>
    <scope>NUCLEOTIDE SEQUENCE [LARGE SCALE GENOMIC DNA]</scope>
    <source>
        <strain evidence="1">BM706</strain>
    </source>
</reference>
<organism evidence="1 2">
    <name type="scientific">Muiribacterium halophilum</name>
    <dbReference type="NCBI Taxonomy" id="2053465"/>
    <lineage>
        <taxon>Bacteria</taxon>
        <taxon>Candidatus Muiribacteriota</taxon>
        <taxon>Candidatus Muiribacteriia</taxon>
        <taxon>Candidatus Muiribacteriales</taxon>
        <taxon>Candidatus Muiribacteriaceae</taxon>
        <taxon>Candidatus Muiribacterium</taxon>
    </lineage>
</organism>
<gene>
    <name evidence="1" type="ORF">C0601_01200</name>
</gene>
<dbReference type="EMBL" id="PKTG01000022">
    <property type="protein sequence ID" value="PLX19673.1"/>
    <property type="molecule type" value="Genomic_DNA"/>
</dbReference>
<dbReference type="Proteomes" id="UP000234857">
    <property type="component" value="Unassembled WGS sequence"/>
</dbReference>
<proteinExistence type="predicted"/>
<sequence>MLIIDLIKHKGNIPGFIFPLASLHLMRVKRNIPNIPVNEIIEKESIKITYKKMKFKGKYKNKEIFINPENKDDETEIILHELFHYFEEKYDLNTLKLISEAAARLYTRISY</sequence>
<evidence type="ECO:0000313" key="2">
    <source>
        <dbReference type="Proteomes" id="UP000234857"/>
    </source>
</evidence>